<reference evidence="2 3" key="1">
    <citation type="submission" date="2017-01" db="EMBL/GenBank/DDBJ databases">
        <title>Novel large sulfur bacteria in the metagenomes of groundwater-fed chemosynthetic microbial mats in the Lake Huron basin.</title>
        <authorList>
            <person name="Sharrar A.M."/>
            <person name="Flood B.E."/>
            <person name="Bailey J.V."/>
            <person name="Jones D.S."/>
            <person name="Biddanda B."/>
            <person name="Ruberg S.A."/>
            <person name="Marcus D.N."/>
            <person name="Dick G.J."/>
        </authorList>
    </citation>
    <scope>NUCLEOTIDE SEQUENCE [LARGE SCALE GENOMIC DNA]</scope>
    <source>
        <strain evidence="2">A8</strain>
    </source>
</reference>
<dbReference type="InterPro" id="IPR011990">
    <property type="entry name" value="TPR-like_helical_dom_sf"/>
</dbReference>
<dbReference type="GO" id="GO:0003677">
    <property type="term" value="F:DNA binding"/>
    <property type="evidence" value="ECO:0007669"/>
    <property type="project" value="InterPro"/>
</dbReference>
<evidence type="ECO:0000259" key="1">
    <source>
        <dbReference type="SMART" id="SM01043"/>
    </source>
</evidence>
<accession>A0A1Y1QNE0</accession>
<dbReference type="SUPFAM" id="SSF46894">
    <property type="entry name" value="C-terminal effector domain of the bipartite response regulators"/>
    <property type="match status" value="1"/>
</dbReference>
<evidence type="ECO:0000313" key="2">
    <source>
        <dbReference type="EMBL" id="OQX09962.1"/>
    </source>
</evidence>
<dbReference type="PANTHER" id="PTHR35807">
    <property type="entry name" value="TRANSCRIPTIONAL REGULATOR REDD-RELATED"/>
    <property type="match status" value="1"/>
</dbReference>
<dbReference type="Gene3D" id="1.10.10.10">
    <property type="entry name" value="Winged helix-like DNA-binding domain superfamily/Winged helix DNA-binding domain"/>
    <property type="match status" value="1"/>
</dbReference>
<dbReference type="GO" id="GO:0006355">
    <property type="term" value="P:regulation of DNA-templated transcription"/>
    <property type="evidence" value="ECO:0007669"/>
    <property type="project" value="InterPro"/>
</dbReference>
<dbReference type="Pfam" id="PF03704">
    <property type="entry name" value="BTAD"/>
    <property type="match status" value="1"/>
</dbReference>
<gene>
    <name evidence="2" type="ORF">BWK73_21450</name>
</gene>
<protein>
    <recommendedName>
        <fullName evidence="1">Bacterial transcriptional activator domain-containing protein</fullName>
    </recommendedName>
</protein>
<comment type="caution">
    <text evidence="2">The sequence shown here is derived from an EMBL/GenBank/DDBJ whole genome shotgun (WGS) entry which is preliminary data.</text>
</comment>
<dbReference type="Gene3D" id="1.25.40.10">
    <property type="entry name" value="Tetratricopeptide repeat domain"/>
    <property type="match status" value="1"/>
</dbReference>
<dbReference type="EMBL" id="MTEJ01000127">
    <property type="protein sequence ID" value="OQX09962.1"/>
    <property type="molecule type" value="Genomic_DNA"/>
</dbReference>
<dbReference type="InterPro" id="IPR016032">
    <property type="entry name" value="Sig_transdc_resp-reg_C-effctor"/>
</dbReference>
<sequence>MQKFKLMLFGGFRLVNADGELVMPHARKAKALLAWLAMNPDQQHLREKLAAVLWPDSDEVQGRHSLRQALGDLRKIMPGDAEPLSTTKDWILLDSKQIAIDVVEFERALVQADTVALDQAIELYKGEFLEGCNPNSDSFDEWLSISRSRYSVLASNALEQRLTSLLAQADYERASYVAVRLLSINPLQETAYRALMQAHWQLGNPATALRWYRRCQSLLQRELGVAPDPQTQALHATLLTASDANEANKLAKMPGGCACRAPLPTTVAHSFERYLYVMESAIEGVLDHIGGQGFLLRGENETQKAALLQRMQQLAMSHQFATCQHTLVASDTVEGDAVLQQWVNGVAACLLNPPALLIVEHIHHANLETLKLLASLIAAAGGGALLLVMTSCFEGEPLDPLWRGAMRGAPLTTIDL</sequence>
<evidence type="ECO:0000313" key="3">
    <source>
        <dbReference type="Proteomes" id="UP000192491"/>
    </source>
</evidence>
<dbReference type="Proteomes" id="UP000192491">
    <property type="component" value="Unassembled WGS sequence"/>
</dbReference>
<feature type="domain" description="Bacterial transcriptional activator" evidence="1">
    <location>
        <begin position="100"/>
        <end position="239"/>
    </location>
</feature>
<dbReference type="InterPro" id="IPR005158">
    <property type="entry name" value="BTAD"/>
</dbReference>
<name>A0A1Y1QNE0_9GAMM</name>
<dbReference type="AlphaFoldDB" id="A0A1Y1QNE0"/>
<dbReference type="SMART" id="SM01043">
    <property type="entry name" value="BTAD"/>
    <property type="match status" value="1"/>
</dbReference>
<organism evidence="2 3">
    <name type="scientific">Thiothrix lacustris</name>
    <dbReference type="NCBI Taxonomy" id="525917"/>
    <lineage>
        <taxon>Bacteria</taxon>
        <taxon>Pseudomonadati</taxon>
        <taxon>Pseudomonadota</taxon>
        <taxon>Gammaproteobacteria</taxon>
        <taxon>Thiotrichales</taxon>
        <taxon>Thiotrichaceae</taxon>
        <taxon>Thiothrix</taxon>
    </lineage>
</organism>
<dbReference type="InterPro" id="IPR051677">
    <property type="entry name" value="AfsR-DnrI-RedD_regulator"/>
</dbReference>
<dbReference type="InterPro" id="IPR036388">
    <property type="entry name" value="WH-like_DNA-bd_sf"/>
</dbReference>
<proteinExistence type="predicted"/>
<dbReference type="SUPFAM" id="SSF48452">
    <property type="entry name" value="TPR-like"/>
    <property type="match status" value="1"/>
</dbReference>